<dbReference type="GO" id="GO:0016020">
    <property type="term" value="C:membrane"/>
    <property type="evidence" value="ECO:0007669"/>
    <property type="project" value="UniProtKB-SubCell"/>
</dbReference>
<dbReference type="EMBL" id="CP050296">
    <property type="protein sequence ID" value="QND60329.1"/>
    <property type="molecule type" value="Genomic_DNA"/>
</dbReference>
<keyword evidence="4" id="KW-1133">Transmembrane helix</keyword>
<proteinExistence type="predicted"/>
<organism evidence="7 8">
    <name type="scientific">Mesorhizobium huakuii</name>
    <dbReference type="NCBI Taxonomy" id="28104"/>
    <lineage>
        <taxon>Bacteria</taxon>
        <taxon>Pseudomonadati</taxon>
        <taxon>Pseudomonadota</taxon>
        <taxon>Alphaproteobacteria</taxon>
        <taxon>Hyphomicrobiales</taxon>
        <taxon>Phyllobacteriaceae</taxon>
        <taxon>Mesorhizobium</taxon>
    </lineage>
</organism>
<dbReference type="InterPro" id="IPR005331">
    <property type="entry name" value="Sulfotransferase"/>
</dbReference>
<evidence type="ECO:0000256" key="5">
    <source>
        <dbReference type="ARBA" id="ARBA00023136"/>
    </source>
</evidence>
<evidence type="ECO:0000313" key="7">
    <source>
        <dbReference type="EMBL" id="QND60329.1"/>
    </source>
</evidence>
<dbReference type="PANTHER" id="PTHR12812">
    <property type="entry name" value="HEPARAN SULFATE 6-O-SULFOTRANSFERASE 3"/>
    <property type="match status" value="1"/>
</dbReference>
<gene>
    <name evidence="7" type="ORF">HB778_30115</name>
</gene>
<dbReference type="SUPFAM" id="SSF52540">
    <property type="entry name" value="P-loop containing nucleoside triphosphate hydrolases"/>
    <property type="match status" value="1"/>
</dbReference>
<accession>A0A7G6T0P7</accession>
<dbReference type="Pfam" id="PF03567">
    <property type="entry name" value="Sulfotransfer_2"/>
    <property type="match status" value="1"/>
</dbReference>
<keyword evidence="6" id="KW-0325">Glycoprotein</keyword>
<dbReference type="InterPro" id="IPR027417">
    <property type="entry name" value="P-loop_NTPase"/>
</dbReference>
<evidence type="ECO:0000256" key="4">
    <source>
        <dbReference type="ARBA" id="ARBA00022989"/>
    </source>
</evidence>
<keyword evidence="2 7" id="KW-0808">Transferase</keyword>
<protein>
    <submittedName>
        <fullName evidence="7">Sulfotransferase family protein</fullName>
    </submittedName>
</protein>
<name>A0A7G6T0P7_9HYPH</name>
<evidence type="ECO:0000313" key="8">
    <source>
        <dbReference type="Proteomes" id="UP000515465"/>
    </source>
</evidence>
<comment type="subcellular location">
    <subcellularLocation>
        <location evidence="1">Membrane</location>
        <topology evidence="1">Single-pass membrane protein</topology>
    </subcellularLocation>
</comment>
<dbReference type="InterPro" id="IPR010635">
    <property type="entry name" value="Heparan_SO4-6-sulfoTrfase"/>
</dbReference>
<sequence>MMQGILQRLYKPARIDIRDPKDPLAFVHIPKTAGTAFVEYLMTNIGDPSKIAPPFMGDMAATQDSSSPFRLYWGHYDYFLLKGTGRKFTYLTFLRHPLARAVSQWKSWSTPSNLTDEWLKAMQPYQIEAVRFSQTATLEEFIMSENLYIEGHIRDVQTRYLADQPDRPGMLNSAKRNLEDAFSYFGIVERFEESIQLFRSSFASTLPYTVSTGSENRSNKATSELSPSAMARLRSLNSNDFELYEFGCRLFDKRIRGASRR</sequence>
<dbReference type="AlphaFoldDB" id="A0A7G6T0P7"/>
<evidence type="ECO:0000256" key="3">
    <source>
        <dbReference type="ARBA" id="ARBA00022692"/>
    </source>
</evidence>
<dbReference type="GO" id="GO:0017095">
    <property type="term" value="F:heparan sulfate 6-sulfotransferase activity"/>
    <property type="evidence" value="ECO:0007669"/>
    <property type="project" value="TreeGrafter"/>
</dbReference>
<evidence type="ECO:0000256" key="1">
    <source>
        <dbReference type="ARBA" id="ARBA00004167"/>
    </source>
</evidence>
<keyword evidence="5" id="KW-0472">Membrane</keyword>
<dbReference type="RefSeq" id="WP_183459158.1">
    <property type="nucleotide sequence ID" value="NZ_CP050296.1"/>
</dbReference>
<dbReference type="Proteomes" id="UP000515465">
    <property type="component" value="Chromosome"/>
</dbReference>
<evidence type="ECO:0000256" key="2">
    <source>
        <dbReference type="ARBA" id="ARBA00022679"/>
    </source>
</evidence>
<evidence type="ECO:0000256" key="6">
    <source>
        <dbReference type="ARBA" id="ARBA00023180"/>
    </source>
</evidence>
<keyword evidence="3" id="KW-0812">Transmembrane</keyword>
<dbReference type="PANTHER" id="PTHR12812:SF0">
    <property type="entry name" value="HEPARAN-SULFATE 6-O-SULFOTRANSFERASE"/>
    <property type="match status" value="1"/>
</dbReference>
<reference evidence="8" key="1">
    <citation type="journal article" date="2020" name="Mol. Plant Microbe">
        <title>Rhizobial microsymbionts of the narrowly endemic Oxytropis species growing in Kamchatka are characterized by significant genetic diversity and possess a set of genes that are associated with T3SS and T6SS secretion systems and can affect the development of symbiosis.</title>
        <authorList>
            <person name="Safronova V."/>
            <person name="Guro P."/>
            <person name="Sazanova A."/>
            <person name="Kuznetsova I."/>
            <person name="Belimov A."/>
            <person name="Yakubov V."/>
            <person name="Chirak E."/>
            <person name="Afonin A."/>
            <person name="Gogolev Y."/>
            <person name="Andronov E."/>
            <person name="Tikhonovich I."/>
        </authorList>
    </citation>
    <scope>NUCLEOTIDE SEQUENCE [LARGE SCALE GENOMIC DNA]</scope>
    <source>
        <strain evidence="8">583</strain>
    </source>
</reference>
<dbReference type="Gene3D" id="3.40.50.300">
    <property type="entry name" value="P-loop containing nucleotide triphosphate hydrolases"/>
    <property type="match status" value="1"/>
</dbReference>